<dbReference type="Gene3D" id="2.150.10.10">
    <property type="entry name" value="Serralysin-like metalloprotease, C-terminal"/>
    <property type="match status" value="1"/>
</dbReference>
<dbReference type="InterPro" id="IPR018511">
    <property type="entry name" value="Hemolysin-typ_Ca-bd_CS"/>
</dbReference>
<dbReference type="SUPFAM" id="SSF51120">
    <property type="entry name" value="beta-Roll"/>
    <property type="match status" value="1"/>
</dbReference>
<dbReference type="PRINTS" id="PR00313">
    <property type="entry name" value="CABNDNGRPT"/>
</dbReference>
<evidence type="ECO:0000256" key="1">
    <source>
        <dbReference type="ARBA" id="ARBA00004613"/>
    </source>
</evidence>
<evidence type="ECO:0000256" key="2">
    <source>
        <dbReference type="ARBA" id="ARBA00022525"/>
    </source>
</evidence>
<accession>A0A5C4UTU4</accession>
<dbReference type="RefSeq" id="WP_139648438.1">
    <property type="nucleotide sequence ID" value="NZ_BAAAZS010000128.1"/>
</dbReference>
<dbReference type="GO" id="GO:0005509">
    <property type="term" value="F:calcium ion binding"/>
    <property type="evidence" value="ECO:0007669"/>
    <property type="project" value="InterPro"/>
</dbReference>
<dbReference type="PANTHER" id="PTHR38340">
    <property type="entry name" value="S-LAYER PROTEIN"/>
    <property type="match status" value="1"/>
</dbReference>
<comment type="subcellular location">
    <subcellularLocation>
        <location evidence="1">Secreted</location>
    </subcellularLocation>
</comment>
<dbReference type="InterPro" id="IPR011049">
    <property type="entry name" value="Serralysin-like_metalloprot_C"/>
</dbReference>
<dbReference type="OrthoDB" id="4323817at2"/>
<name>A0A5C4UTU4_9ACTN</name>
<gene>
    <name evidence="4" type="ORF">FH715_23050</name>
</gene>
<evidence type="ECO:0000256" key="3">
    <source>
        <dbReference type="SAM" id="SignalP"/>
    </source>
</evidence>
<sequence>MQRSRLVPVSSAALLALVTAGLGAAPATANAGADGGATVAADWEGHSLRIVYEGGPGANDLHVFSMDTGDEVRRVGFTDAVPIAAGEHCTHPEPDNDLFVACELPVGDARADDVRVLLGDGDDGIVASEPAVTVVRGGAGDDELHAHTAELVFGDEGNDMLMGVGALFGGEGDDHLMGQPIDEVFHGGPGDDMIEGWDGDDIVYGGTGDDHISGGEGDDVLFGGPGDDHITGDGGDDLIVGWPGDDHIEQ</sequence>
<dbReference type="EMBL" id="VDGT01000021">
    <property type="protein sequence ID" value="TNM26636.1"/>
    <property type="molecule type" value="Genomic_DNA"/>
</dbReference>
<keyword evidence="2" id="KW-0964">Secreted</keyword>
<protein>
    <submittedName>
        <fullName evidence="4">Calcium-binding protein</fullName>
    </submittedName>
</protein>
<comment type="caution">
    <text evidence="4">The sequence shown here is derived from an EMBL/GenBank/DDBJ whole genome shotgun (WGS) entry which is preliminary data.</text>
</comment>
<dbReference type="InterPro" id="IPR050557">
    <property type="entry name" value="RTX_toxin/Mannuronan_C5-epim"/>
</dbReference>
<evidence type="ECO:0000313" key="4">
    <source>
        <dbReference type="EMBL" id="TNM26636.1"/>
    </source>
</evidence>
<feature type="chain" id="PRO_5023100185" evidence="3">
    <location>
        <begin position="32"/>
        <end position="250"/>
    </location>
</feature>
<keyword evidence="5" id="KW-1185">Reference proteome</keyword>
<reference evidence="4 5" key="1">
    <citation type="submission" date="2019-06" db="EMBL/GenBank/DDBJ databases">
        <title>Draft genome of Streptomyces sedi sp. JCM16909.</title>
        <authorList>
            <person name="Klykleung N."/>
            <person name="Tanasupawat S."/>
            <person name="Kudo T."/>
            <person name="Yuki M."/>
            <person name="Ohkuma M."/>
        </authorList>
    </citation>
    <scope>NUCLEOTIDE SEQUENCE [LARGE SCALE GENOMIC DNA]</scope>
    <source>
        <strain evidence="4 5">JCM 16909</strain>
    </source>
</reference>
<dbReference type="InterPro" id="IPR001343">
    <property type="entry name" value="Hemolysn_Ca-bd"/>
</dbReference>
<organism evidence="4 5">
    <name type="scientific">Streptomyces sedi</name>
    <dbReference type="NCBI Taxonomy" id="555059"/>
    <lineage>
        <taxon>Bacteria</taxon>
        <taxon>Bacillati</taxon>
        <taxon>Actinomycetota</taxon>
        <taxon>Actinomycetes</taxon>
        <taxon>Kitasatosporales</taxon>
        <taxon>Streptomycetaceae</taxon>
        <taxon>Streptomyces</taxon>
    </lineage>
</organism>
<dbReference type="AlphaFoldDB" id="A0A5C4UTU4"/>
<dbReference type="GO" id="GO:0005576">
    <property type="term" value="C:extracellular region"/>
    <property type="evidence" value="ECO:0007669"/>
    <property type="project" value="UniProtKB-SubCell"/>
</dbReference>
<dbReference type="Gene3D" id="2.160.20.160">
    <property type="match status" value="1"/>
</dbReference>
<dbReference type="Proteomes" id="UP000311713">
    <property type="component" value="Unassembled WGS sequence"/>
</dbReference>
<evidence type="ECO:0000313" key="5">
    <source>
        <dbReference type="Proteomes" id="UP000311713"/>
    </source>
</evidence>
<dbReference type="Pfam" id="PF00353">
    <property type="entry name" value="HemolysinCabind"/>
    <property type="match status" value="4"/>
</dbReference>
<feature type="signal peptide" evidence="3">
    <location>
        <begin position="1"/>
        <end position="31"/>
    </location>
</feature>
<dbReference type="PANTHER" id="PTHR38340:SF1">
    <property type="entry name" value="S-LAYER PROTEIN"/>
    <property type="match status" value="1"/>
</dbReference>
<dbReference type="PROSITE" id="PS00330">
    <property type="entry name" value="HEMOLYSIN_CALCIUM"/>
    <property type="match status" value="1"/>
</dbReference>
<keyword evidence="3" id="KW-0732">Signal</keyword>
<proteinExistence type="predicted"/>